<protein>
    <submittedName>
        <fullName evidence="2">Phage antirepressor N-terminal domain-containing protein</fullName>
    </submittedName>
</protein>
<sequence>MNTPSIIINGNEIFISNNGSEKAIAIKQICNALGVDFSRQLKKIKEDEILGSVMGVTPTTGADGKTYEMNTLPLKYIFGWLFTINPENVNPEIKQDLIKYRKQCYEKLFDSFTKRDSILKEKAMYQIEIERLENELKSDDRYKKIQELKTSVKMASQQFNSLNKSVVNEQLDLFKNNDIKE</sequence>
<reference evidence="2 3" key="1">
    <citation type="submission" date="2021-07" db="EMBL/GenBank/DDBJ databases">
        <title>Flavobacterium sp. nov. isolated from sediment on the Taihu Lake.</title>
        <authorList>
            <person name="Qu J.-H."/>
        </authorList>
    </citation>
    <scope>NUCLEOTIDE SEQUENCE [LARGE SCALE GENOMIC DNA]</scope>
    <source>
        <strain evidence="2 3">NAS39</strain>
    </source>
</reference>
<gene>
    <name evidence="2" type="ORF">KZH69_18595</name>
</gene>
<comment type="caution">
    <text evidence="2">The sequence shown here is derived from an EMBL/GenBank/DDBJ whole genome shotgun (WGS) entry which is preliminary data.</text>
</comment>
<feature type="domain" description="Antirepressor protein ant N-terminal" evidence="1">
    <location>
        <begin position="8"/>
        <end position="115"/>
    </location>
</feature>
<dbReference type="Proteomes" id="UP000812031">
    <property type="component" value="Unassembled WGS sequence"/>
</dbReference>
<proteinExistence type="predicted"/>
<accession>A0ABS6Y0P4</accession>
<evidence type="ECO:0000259" key="1">
    <source>
        <dbReference type="Pfam" id="PF10547"/>
    </source>
</evidence>
<keyword evidence="3" id="KW-1185">Reference proteome</keyword>
<dbReference type="Pfam" id="PF10547">
    <property type="entry name" value="P22_AR_N"/>
    <property type="match status" value="1"/>
</dbReference>
<name>A0ABS6Y0P4_9FLAO</name>
<dbReference type="EMBL" id="JAHWYN010000025">
    <property type="protein sequence ID" value="MBW4362498.1"/>
    <property type="molecule type" value="Genomic_DNA"/>
</dbReference>
<dbReference type="InterPro" id="IPR018875">
    <property type="entry name" value="Antirepressor_Ant_N"/>
</dbReference>
<dbReference type="RefSeq" id="WP_219318981.1">
    <property type="nucleotide sequence ID" value="NZ_JAHWYN010000025.1"/>
</dbReference>
<evidence type="ECO:0000313" key="3">
    <source>
        <dbReference type="Proteomes" id="UP000812031"/>
    </source>
</evidence>
<evidence type="ECO:0000313" key="2">
    <source>
        <dbReference type="EMBL" id="MBW4362498.1"/>
    </source>
</evidence>
<organism evidence="2 3">
    <name type="scientific">Flavobacterium taihuense</name>
    <dbReference type="NCBI Taxonomy" id="2857508"/>
    <lineage>
        <taxon>Bacteria</taxon>
        <taxon>Pseudomonadati</taxon>
        <taxon>Bacteroidota</taxon>
        <taxon>Flavobacteriia</taxon>
        <taxon>Flavobacteriales</taxon>
        <taxon>Flavobacteriaceae</taxon>
        <taxon>Flavobacterium</taxon>
    </lineage>
</organism>